<evidence type="ECO:0000313" key="2">
    <source>
        <dbReference type="EMBL" id="MRX46464.1"/>
    </source>
</evidence>
<organism evidence="2 3">
    <name type="scientific">Pedobacter puniceum</name>
    <dbReference type="NCBI Taxonomy" id="2666136"/>
    <lineage>
        <taxon>Bacteria</taxon>
        <taxon>Pseudomonadati</taxon>
        <taxon>Bacteroidota</taxon>
        <taxon>Sphingobacteriia</taxon>
        <taxon>Sphingobacteriales</taxon>
        <taxon>Sphingobacteriaceae</taxon>
        <taxon>Pedobacter</taxon>
    </lineage>
</organism>
<sequence length="120" mass="14176">MRFLFTLITIILISFNCHSLAIDKQKQSLLLKNDCFSVKSYFKKYVKANKLLTSDINQENQFILRKNARLTANFNRSGFNLNFENNDNYILHKSLITSISQHYYISQLLFPFHSFLEKLS</sequence>
<reference evidence="2 3" key="1">
    <citation type="submission" date="2019-11" db="EMBL/GenBank/DDBJ databases">
        <authorList>
            <person name="Cheng Q."/>
            <person name="Yang Z."/>
        </authorList>
    </citation>
    <scope>NUCLEOTIDE SEQUENCE [LARGE SCALE GENOMIC DNA]</scope>
    <source>
        <strain evidence="2 3">HX-22-1</strain>
    </source>
</reference>
<feature type="signal peptide" evidence="1">
    <location>
        <begin position="1"/>
        <end position="21"/>
    </location>
</feature>
<keyword evidence="3" id="KW-1185">Reference proteome</keyword>
<evidence type="ECO:0000256" key="1">
    <source>
        <dbReference type="SAM" id="SignalP"/>
    </source>
</evidence>
<proteinExistence type="predicted"/>
<evidence type="ECO:0000313" key="3">
    <source>
        <dbReference type="Proteomes" id="UP000462931"/>
    </source>
</evidence>
<dbReference type="Proteomes" id="UP000462931">
    <property type="component" value="Unassembled WGS sequence"/>
</dbReference>
<keyword evidence="1" id="KW-0732">Signal</keyword>
<comment type="caution">
    <text evidence="2">The sequence shown here is derived from an EMBL/GenBank/DDBJ whole genome shotgun (WGS) entry which is preliminary data.</text>
</comment>
<feature type="chain" id="PRO_5029759141" evidence="1">
    <location>
        <begin position="22"/>
        <end position="120"/>
    </location>
</feature>
<dbReference type="AlphaFoldDB" id="A0A7K0FKG4"/>
<gene>
    <name evidence="2" type="ORF">GJJ64_04595</name>
</gene>
<accession>A0A7K0FKG4</accession>
<protein>
    <submittedName>
        <fullName evidence="2">Uncharacterized protein</fullName>
    </submittedName>
</protein>
<dbReference type="EMBL" id="WKJI01000001">
    <property type="protein sequence ID" value="MRX46464.1"/>
    <property type="molecule type" value="Genomic_DNA"/>
</dbReference>
<name>A0A7K0FKG4_9SPHI</name>